<dbReference type="InterPro" id="IPR050177">
    <property type="entry name" value="Lipid_A_modif_metabolic_enz"/>
</dbReference>
<sequence>MVTGAEGFVGSNLVPKLVEENDVTALDYIITSRPFNLPDGIHFVNADLSRPLSARDDLSELISMKVPDPDLIIHLATINQLAVDADPSNLTINTASTLNVLKLARLYDARLIFSSSCSVYGSGTDFKETDPVNPKSLYAVSKFTEEGIAKFYHDRFGLDVCILRYSNCYGDMTRIRNKVYPGKEDVIRIFMTKALNGEPLPLVRGRSRDFTYIDDVIDATCAVLDLEGFHVFNVATGVETYTDELPSKVGAALGIPVSVTEVQPRSTDDLMRRSLNIDAISPYWKPKYSLDRGLELYAEKLKADRI</sequence>
<protein>
    <recommendedName>
        <fullName evidence="1">NAD-dependent epimerase/dehydratase domain-containing protein</fullName>
    </recommendedName>
</protein>
<feature type="domain" description="NAD-dependent epimerase/dehydratase" evidence="1">
    <location>
        <begin position="1"/>
        <end position="235"/>
    </location>
</feature>
<reference evidence="2" key="1">
    <citation type="journal article" date="2014" name="Front. Microbiol.">
        <title>High frequency of phylogenetically diverse reductive dehalogenase-homologous genes in deep subseafloor sedimentary metagenomes.</title>
        <authorList>
            <person name="Kawai M."/>
            <person name="Futagami T."/>
            <person name="Toyoda A."/>
            <person name="Takaki Y."/>
            <person name="Nishi S."/>
            <person name="Hori S."/>
            <person name="Arai W."/>
            <person name="Tsubouchi T."/>
            <person name="Morono Y."/>
            <person name="Uchiyama I."/>
            <person name="Ito T."/>
            <person name="Fujiyama A."/>
            <person name="Inagaki F."/>
            <person name="Takami H."/>
        </authorList>
    </citation>
    <scope>NUCLEOTIDE SEQUENCE</scope>
    <source>
        <strain evidence="2">Expedition CK06-06</strain>
    </source>
</reference>
<dbReference type="InterPro" id="IPR001509">
    <property type="entry name" value="Epimerase_deHydtase"/>
</dbReference>
<comment type="caution">
    <text evidence="2">The sequence shown here is derived from an EMBL/GenBank/DDBJ whole genome shotgun (WGS) entry which is preliminary data.</text>
</comment>
<proteinExistence type="predicted"/>
<dbReference type="EMBL" id="BARU01000504">
    <property type="protein sequence ID" value="GAH21467.1"/>
    <property type="molecule type" value="Genomic_DNA"/>
</dbReference>
<dbReference type="SUPFAM" id="SSF51735">
    <property type="entry name" value="NAD(P)-binding Rossmann-fold domains"/>
    <property type="match status" value="1"/>
</dbReference>
<dbReference type="InterPro" id="IPR036291">
    <property type="entry name" value="NAD(P)-bd_dom_sf"/>
</dbReference>
<evidence type="ECO:0000259" key="1">
    <source>
        <dbReference type="Pfam" id="PF01370"/>
    </source>
</evidence>
<evidence type="ECO:0000313" key="2">
    <source>
        <dbReference type="EMBL" id="GAH21467.1"/>
    </source>
</evidence>
<dbReference type="PANTHER" id="PTHR43245:SF13">
    <property type="entry name" value="UDP-D-APIOSE_UDP-D-XYLOSE SYNTHASE 2"/>
    <property type="match status" value="1"/>
</dbReference>
<name>X1DMU5_9ZZZZ</name>
<organism evidence="2">
    <name type="scientific">marine sediment metagenome</name>
    <dbReference type="NCBI Taxonomy" id="412755"/>
    <lineage>
        <taxon>unclassified sequences</taxon>
        <taxon>metagenomes</taxon>
        <taxon>ecological metagenomes</taxon>
    </lineage>
</organism>
<dbReference type="Gene3D" id="3.40.50.720">
    <property type="entry name" value="NAD(P)-binding Rossmann-like Domain"/>
    <property type="match status" value="1"/>
</dbReference>
<accession>X1DMU5</accession>
<dbReference type="PANTHER" id="PTHR43245">
    <property type="entry name" value="BIFUNCTIONAL POLYMYXIN RESISTANCE PROTEIN ARNA"/>
    <property type="match status" value="1"/>
</dbReference>
<gene>
    <name evidence="2" type="ORF">S03H2_01664</name>
</gene>
<dbReference type="Pfam" id="PF01370">
    <property type="entry name" value="Epimerase"/>
    <property type="match status" value="1"/>
</dbReference>
<dbReference type="AlphaFoldDB" id="X1DMU5"/>